<gene>
    <name evidence="2" type="ORF">A3F51_01295</name>
</gene>
<protein>
    <submittedName>
        <fullName evidence="2">Uncharacterized protein</fullName>
    </submittedName>
</protein>
<evidence type="ECO:0000313" key="2">
    <source>
        <dbReference type="EMBL" id="OHA29231.1"/>
    </source>
</evidence>
<keyword evidence="1" id="KW-1133">Transmembrane helix</keyword>
<name>A0A1G2N1Z9_9BACT</name>
<dbReference type="STRING" id="1802315.A3F51_01295"/>
<sequence>MQKYKNTYISVAFYVLALLFYFILNSPATAPYFICAVIGIFFAHMSNRKKESSWGGNLLLVVGILLVLFPFLIVPLSFMLSGTLYNISH</sequence>
<proteinExistence type="predicted"/>
<evidence type="ECO:0000313" key="3">
    <source>
        <dbReference type="Proteomes" id="UP000178089"/>
    </source>
</evidence>
<accession>A0A1G2N1Z9</accession>
<keyword evidence="1" id="KW-0812">Transmembrane</keyword>
<dbReference type="AlphaFoldDB" id="A0A1G2N1Z9"/>
<dbReference type="EMBL" id="MHRT01000005">
    <property type="protein sequence ID" value="OHA29231.1"/>
    <property type="molecule type" value="Genomic_DNA"/>
</dbReference>
<feature type="transmembrane region" description="Helical" evidence="1">
    <location>
        <begin position="30"/>
        <end position="46"/>
    </location>
</feature>
<comment type="caution">
    <text evidence="2">The sequence shown here is derived from an EMBL/GenBank/DDBJ whole genome shotgun (WGS) entry which is preliminary data.</text>
</comment>
<dbReference type="Proteomes" id="UP000178089">
    <property type="component" value="Unassembled WGS sequence"/>
</dbReference>
<feature type="transmembrane region" description="Helical" evidence="1">
    <location>
        <begin position="7"/>
        <end position="24"/>
    </location>
</feature>
<feature type="transmembrane region" description="Helical" evidence="1">
    <location>
        <begin position="58"/>
        <end position="80"/>
    </location>
</feature>
<organism evidence="2 3">
    <name type="scientific">Candidatus Taylorbacteria bacterium RIFCSPHIGHO2_12_FULL_45_16</name>
    <dbReference type="NCBI Taxonomy" id="1802315"/>
    <lineage>
        <taxon>Bacteria</taxon>
        <taxon>Candidatus Tayloriibacteriota</taxon>
    </lineage>
</organism>
<keyword evidence="1" id="KW-0472">Membrane</keyword>
<evidence type="ECO:0000256" key="1">
    <source>
        <dbReference type="SAM" id="Phobius"/>
    </source>
</evidence>
<reference evidence="2 3" key="1">
    <citation type="journal article" date="2016" name="Nat. Commun.">
        <title>Thousands of microbial genomes shed light on interconnected biogeochemical processes in an aquifer system.</title>
        <authorList>
            <person name="Anantharaman K."/>
            <person name="Brown C.T."/>
            <person name="Hug L.A."/>
            <person name="Sharon I."/>
            <person name="Castelle C.J."/>
            <person name="Probst A.J."/>
            <person name="Thomas B.C."/>
            <person name="Singh A."/>
            <person name="Wilkins M.J."/>
            <person name="Karaoz U."/>
            <person name="Brodie E.L."/>
            <person name="Williams K.H."/>
            <person name="Hubbard S.S."/>
            <person name="Banfield J.F."/>
        </authorList>
    </citation>
    <scope>NUCLEOTIDE SEQUENCE [LARGE SCALE GENOMIC DNA]</scope>
</reference>